<gene>
    <name evidence="3" type="ORF">EJ08DRAFT_700233</name>
</gene>
<feature type="compositionally biased region" description="Polar residues" evidence="2">
    <location>
        <begin position="217"/>
        <end position="230"/>
    </location>
</feature>
<protein>
    <submittedName>
        <fullName evidence="3">Uncharacterized protein</fullName>
    </submittedName>
</protein>
<feature type="coiled-coil region" evidence="1">
    <location>
        <begin position="15"/>
        <end position="42"/>
    </location>
</feature>
<sequence>MEEFDRKPEDKAQVLQDLQQRLEQANKRADTAETTIRLLKAERERTESILARSKADLTSLGLEHETRSSLVDAQLDAAITGRELADLKLGTAEQNLKTLQDEYQDLKQKKETQDTLLDAAQARNRVLELKMSEFVQLIEHIRHFGDICGMLEKDLQLMHVHLNLLPQTPPIPRSPSPTNAISRKRARYHVSTQQPVSSLFSATDAPRPPEERRGRPSQVTAKSGRSGRQTSSDHIDLGVYDGTITQLKIFALVNPQTRLSYAELPESIQGLVAEVVEFCDQRHNEDQKAVISRYTRWRHRPDDRRCIGQMVRNGRSCISSTGGATVACRPCCHANRACLRL</sequence>
<reference evidence="3" key="1">
    <citation type="journal article" date="2020" name="Stud. Mycol.">
        <title>101 Dothideomycetes genomes: a test case for predicting lifestyles and emergence of pathogens.</title>
        <authorList>
            <person name="Haridas S."/>
            <person name="Albert R."/>
            <person name="Binder M."/>
            <person name="Bloem J."/>
            <person name="Labutti K."/>
            <person name="Salamov A."/>
            <person name="Andreopoulos B."/>
            <person name="Baker S."/>
            <person name="Barry K."/>
            <person name="Bills G."/>
            <person name="Bluhm B."/>
            <person name="Cannon C."/>
            <person name="Castanera R."/>
            <person name="Culley D."/>
            <person name="Daum C."/>
            <person name="Ezra D."/>
            <person name="Gonzalez J."/>
            <person name="Henrissat B."/>
            <person name="Kuo A."/>
            <person name="Liang C."/>
            <person name="Lipzen A."/>
            <person name="Lutzoni F."/>
            <person name="Magnuson J."/>
            <person name="Mondo S."/>
            <person name="Nolan M."/>
            <person name="Ohm R."/>
            <person name="Pangilinan J."/>
            <person name="Park H.-J."/>
            <person name="Ramirez L."/>
            <person name="Alfaro M."/>
            <person name="Sun H."/>
            <person name="Tritt A."/>
            <person name="Yoshinaga Y."/>
            <person name="Zwiers L.-H."/>
            <person name="Turgeon B."/>
            <person name="Goodwin S."/>
            <person name="Spatafora J."/>
            <person name="Crous P."/>
            <person name="Grigoriev I."/>
        </authorList>
    </citation>
    <scope>NUCLEOTIDE SEQUENCE</scope>
    <source>
        <strain evidence="3">CBS 130266</strain>
    </source>
</reference>
<evidence type="ECO:0000256" key="2">
    <source>
        <dbReference type="SAM" id="MobiDB-lite"/>
    </source>
</evidence>
<comment type="caution">
    <text evidence="3">The sequence shown here is derived from an EMBL/GenBank/DDBJ whole genome shotgun (WGS) entry which is preliminary data.</text>
</comment>
<keyword evidence="4" id="KW-1185">Reference proteome</keyword>
<dbReference type="AlphaFoldDB" id="A0A9P4NLC1"/>
<organism evidence="3 4">
    <name type="scientific">Tothia fuscella</name>
    <dbReference type="NCBI Taxonomy" id="1048955"/>
    <lineage>
        <taxon>Eukaryota</taxon>
        <taxon>Fungi</taxon>
        <taxon>Dikarya</taxon>
        <taxon>Ascomycota</taxon>
        <taxon>Pezizomycotina</taxon>
        <taxon>Dothideomycetes</taxon>
        <taxon>Pleosporomycetidae</taxon>
        <taxon>Venturiales</taxon>
        <taxon>Cylindrosympodiaceae</taxon>
        <taxon>Tothia</taxon>
    </lineage>
</organism>
<dbReference type="EMBL" id="MU007068">
    <property type="protein sequence ID" value="KAF2425689.1"/>
    <property type="molecule type" value="Genomic_DNA"/>
</dbReference>
<dbReference type="SUPFAM" id="SSF57997">
    <property type="entry name" value="Tropomyosin"/>
    <property type="match status" value="1"/>
</dbReference>
<name>A0A9P4NLC1_9PEZI</name>
<dbReference type="Proteomes" id="UP000800235">
    <property type="component" value="Unassembled WGS sequence"/>
</dbReference>
<evidence type="ECO:0000313" key="3">
    <source>
        <dbReference type="EMBL" id="KAF2425689.1"/>
    </source>
</evidence>
<evidence type="ECO:0000256" key="1">
    <source>
        <dbReference type="SAM" id="Coils"/>
    </source>
</evidence>
<accession>A0A9P4NLC1</accession>
<proteinExistence type="predicted"/>
<feature type="region of interest" description="Disordered" evidence="2">
    <location>
        <begin position="186"/>
        <end position="235"/>
    </location>
</feature>
<keyword evidence="1" id="KW-0175">Coiled coil</keyword>
<feature type="compositionally biased region" description="Polar residues" evidence="2">
    <location>
        <begin position="190"/>
        <end position="201"/>
    </location>
</feature>
<feature type="coiled-coil region" evidence="1">
    <location>
        <begin position="82"/>
        <end position="123"/>
    </location>
</feature>
<evidence type="ECO:0000313" key="4">
    <source>
        <dbReference type="Proteomes" id="UP000800235"/>
    </source>
</evidence>